<evidence type="ECO:0000313" key="2">
    <source>
        <dbReference type="EMBL" id="MPC24169.1"/>
    </source>
</evidence>
<accession>A0A5B7DSX5</accession>
<gene>
    <name evidence="2" type="ORF">E2C01_017245</name>
</gene>
<sequence>MNTKDASSQVVTSTRPASWGGSHSDPAGGEADLKSHAMAFFMVIMSHIAANSPLTISCRAAQQSWKVPDLPTEKKKKTARNISLHDCMTTLKYWNMEEPASSLQGMSVCATMS</sequence>
<organism evidence="2 3">
    <name type="scientific">Portunus trituberculatus</name>
    <name type="common">Swimming crab</name>
    <name type="synonym">Neptunus trituberculatus</name>
    <dbReference type="NCBI Taxonomy" id="210409"/>
    <lineage>
        <taxon>Eukaryota</taxon>
        <taxon>Metazoa</taxon>
        <taxon>Ecdysozoa</taxon>
        <taxon>Arthropoda</taxon>
        <taxon>Crustacea</taxon>
        <taxon>Multicrustacea</taxon>
        <taxon>Malacostraca</taxon>
        <taxon>Eumalacostraca</taxon>
        <taxon>Eucarida</taxon>
        <taxon>Decapoda</taxon>
        <taxon>Pleocyemata</taxon>
        <taxon>Brachyura</taxon>
        <taxon>Eubrachyura</taxon>
        <taxon>Portunoidea</taxon>
        <taxon>Portunidae</taxon>
        <taxon>Portuninae</taxon>
        <taxon>Portunus</taxon>
    </lineage>
</organism>
<protein>
    <submittedName>
        <fullName evidence="2">Uncharacterized protein</fullName>
    </submittedName>
</protein>
<dbReference type="Proteomes" id="UP000324222">
    <property type="component" value="Unassembled WGS sequence"/>
</dbReference>
<name>A0A5B7DSX5_PORTR</name>
<evidence type="ECO:0000313" key="3">
    <source>
        <dbReference type="Proteomes" id="UP000324222"/>
    </source>
</evidence>
<feature type="compositionally biased region" description="Polar residues" evidence="1">
    <location>
        <begin position="1"/>
        <end position="16"/>
    </location>
</feature>
<comment type="caution">
    <text evidence="2">The sequence shown here is derived from an EMBL/GenBank/DDBJ whole genome shotgun (WGS) entry which is preliminary data.</text>
</comment>
<feature type="region of interest" description="Disordered" evidence="1">
    <location>
        <begin position="1"/>
        <end position="30"/>
    </location>
</feature>
<dbReference type="AlphaFoldDB" id="A0A5B7DSX5"/>
<reference evidence="2 3" key="1">
    <citation type="submission" date="2019-05" db="EMBL/GenBank/DDBJ databases">
        <title>Another draft genome of Portunus trituberculatus and its Hox gene families provides insights of decapod evolution.</title>
        <authorList>
            <person name="Jeong J.-H."/>
            <person name="Song I."/>
            <person name="Kim S."/>
            <person name="Choi T."/>
            <person name="Kim D."/>
            <person name="Ryu S."/>
            <person name="Kim W."/>
        </authorList>
    </citation>
    <scope>NUCLEOTIDE SEQUENCE [LARGE SCALE GENOMIC DNA]</scope>
    <source>
        <tissue evidence="2">Muscle</tissue>
    </source>
</reference>
<evidence type="ECO:0000256" key="1">
    <source>
        <dbReference type="SAM" id="MobiDB-lite"/>
    </source>
</evidence>
<proteinExistence type="predicted"/>
<keyword evidence="3" id="KW-1185">Reference proteome</keyword>
<dbReference type="EMBL" id="VSRR010001296">
    <property type="protein sequence ID" value="MPC24169.1"/>
    <property type="molecule type" value="Genomic_DNA"/>
</dbReference>